<evidence type="ECO:0000256" key="10">
    <source>
        <dbReference type="SAM" id="Phobius"/>
    </source>
</evidence>
<name>A0ABQ9K2P1_9CUCU</name>
<feature type="transmembrane region" description="Helical" evidence="10">
    <location>
        <begin position="127"/>
        <end position="150"/>
    </location>
</feature>
<dbReference type="InterPro" id="IPR004316">
    <property type="entry name" value="SWEET_rpt"/>
</dbReference>
<comment type="caution">
    <text evidence="11">The sequence shown here is derived from an EMBL/GenBank/DDBJ whole genome shotgun (WGS) entry which is preliminary data.</text>
</comment>
<reference evidence="11" key="1">
    <citation type="journal article" date="2023" name="Insect Mol. Biol.">
        <title>Genome sequencing provides insights into the evolution of gene families encoding plant cell wall-degrading enzymes in longhorned beetles.</title>
        <authorList>
            <person name="Shin N.R."/>
            <person name="Okamura Y."/>
            <person name="Kirsch R."/>
            <person name="Pauchet Y."/>
        </authorList>
    </citation>
    <scope>NUCLEOTIDE SEQUENCE</scope>
    <source>
        <strain evidence="11">MMC_N1</strain>
    </source>
</reference>
<dbReference type="EMBL" id="JAPWTJ010000025">
    <property type="protein sequence ID" value="KAJ8984831.1"/>
    <property type="molecule type" value="Genomic_DNA"/>
</dbReference>
<protein>
    <recommendedName>
        <fullName evidence="3">Sugar transporter SWEET1</fullName>
    </recommendedName>
</protein>
<sequence>MNELELKNLLATTASICTILQFLTGTLICQKIVQNKSTGDISSFPFVSGCLSTSLWLRYGFLIQDRSLILVNTVGATLFFAYVVTFYLYSIKKTAVVRQFLGCLFILITTLFHIHHSGSLEAAKHDLGLICCMVTILFFAAPLTSLLHVIKVRSTESLPYQLIFATFVVSLQWLVYGILLEDKFIQIPNILGCILSAFQLSLFVIYPKTSKTYPNVI</sequence>
<feature type="transmembrane region" description="Helical" evidence="10">
    <location>
        <begin position="41"/>
        <end position="61"/>
    </location>
</feature>
<feature type="transmembrane region" description="Helical" evidence="10">
    <location>
        <begin position="6"/>
        <end position="29"/>
    </location>
</feature>
<evidence type="ECO:0000256" key="7">
    <source>
        <dbReference type="ARBA" id="ARBA00022737"/>
    </source>
</evidence>
<evidence type="ECO:0000256" key="8">
    <source>
        <dbReference type="ARBA" id="ARBA00022989"/>
    </source>
</evidence>
<evidence type="ECO:0000313" key="11">
    <source>
        <dbReference type="EMBL" id="KAJ8984831.1"/>
    </source>
</evidence>
<keyword evidence="7" id="KW-0677">Repeat</keyword>
<evidence type="ECO:0000256" key="4">
    <source>
        <dbReference type="ARBA" id="ARBA00022448"/>
    </source>
</evidence>
<accession>A0ABQ9K2P1</accession>
<feature type="transmembrane region" description="Helical" evidence="10">
    <location>
        <begin position="162"/>
        <end position="179"/>
    </location>
</feature>
<keyword evidence="6 10" id="KW-0812">Transmembrane</keyword>
<feature type="transmembrane region" description="Helical" evidence="10">
    <location>
        <begin position="96"/>
        <end position="115"/>
    </location>
</feature>
<evidence type="ECO:0000256" key="5">
    <source>
        <dbReference type="ARBA" id="ARBA00022597"/>
    </source>
</evidence>
<organism evidence="11 12">
    <name type="scientific">Molorchus minor</name>
    <dbReference type="NCBI Taxonomy" id="1323400"/>
    <lineage>
        <taxon>Eukaryota</taxon>
        <taxon>Metazoa</taxon>
        <taxon>Ecdysozoa</taxon>
        <taxon>Arthropoda</taxon>
        <taxon>Hexapoda</taxon>
        <taxon>Insecta</taxon>
        <taxon>Pterygota</taxon>
        <taxon>Neoptera</taxon>
        <taxon>Endopterygota</taxon>
        <taxon>Coleoptera</taxon>
        <taxon>Polyphaga</taxon>
        <taxon>Cucujiformia</taxon>
        <taxon>Chrysomeloidea</taxon>
        <taxon>Cerambycidae</taxon>
        <taxon>Lamiinae</taxon>
        <taxon>Monochamini</taxon>
        <taxon>Molorchus</taxon>
    </lineage>
</organism>
<comment type="subcellular location">
    <subcellularLocation>
        <location evidence="1">Endomembrane system</location>
        <topology evidence="1">Multi-pass membrane protein</topology>
    </subcellularLocation>
</comment>
<dbReference type="Pfam" id="PF03083">
    <property type="entry name" value="MtN3_slv"/>
    <property type="match status" value="2"/>
</dbReference>
<dbReference type="PANTHER" id="PTHR10791:SF112">
    <property type="entry name" value="SUGAR TRANSPORTER SWEET1"/>
    <property type="match status" value="1"/>
</dbReference>
<dbReference type="Proteomes" id="UP001162164">
    <property type="component" value="Unassembled WGS sequence"/>
</dbReference>
<dbReference type="Gene3D" id="1.20.1280.290">
    <property type="match status" value="2"/>
</dbReference>
<keyword evidence="9 10" id="KW-0472">Membrane</keyword>
<keyword evidence="5" id="KW-0762">Sugar transport</keyword>
<gene>
    <name evidence="11" type="ORF">NQ317_013031</name>
</gene>
<evidence type="ECO:0000256" key="3">
    <source>
        <dbReference type="ARBA" id="ARBA00021741"/>
    </source>
</evidence>
<keyword evidence="8 10" id="KW-1133">Transmembrane helix</keyword>
<evidence type="ECO:0000256" key="9">
    <source>
        <dbReference type="ARBA" id="ARBA00023136"/>
    </source>
</evidence>
<evidence type="ECO:0000256" key="1">
    <source>
        <dbReference type="ARBA" id="ARBA00004127"/>
    </source>
</evidence>
<proteinExistence type="inferred from homology"/>
<feature type="transmembrane region" description="Helical" evidence="10">
    <location>
        <begin position="67"/>
        <end position="89"/>
    </location>
</feature>
<keyword evidence="12" id="KW-1185">Reference proteome</keyword>
<keyword evidence="4" id="KW-0813">Transport</keyword>
<feature type="transmembrane region" description="Helical" evidence="10">
    <location>
        <begin position="185"/>
        <end position="206"/>
    </location>
</feature>
<evidence type="ECO:0000313" key="12">
    <source>
        <dbReference type="Proteomes" id="UP001162164"/>
    </source>
</evidence>
<evidence type="ECO:0000256" key="6">
    <source>
        <dbReference type="ARBA" id="ARBA00022692"/>
    </source>
</evidence>
<comment type="similarity">
    <text evidence="2">Belongs to the SWEET sugar transporter family.</text>
</comment>
<evidence type="ECO:0000256" key="2">
    <source>
        <dbReference type="ARBA" id="ARBA00007809"/>
    </source>
</evidence>
<dbReference type="PANTHER" id="PTHR10791">
    <property type="entry name" value="RAG1-ACTIVATING PROTEIN 1"/>
    <property type="match status" value="1"/>
</dbReference>
<dbReference type="InterPro" id="IPR047664">
    <property type="entry name" value="SWEET"/>
</dbReference>